<name>A0AAQ3RIM8_VIGMU</name>
<gene>
    <name evidence="1" type="ORF">V8G54_032233</name>
</gene>
<dbReference type="AlphaFoldDB" id="A0AAQ3RIM8"/>
<keyword evidence="2" id="KW-1185">Reference proteome</keyword>
<evidence type="ECO:0000313" key="1">
    <source>
        <dbReference type="EMBL" id="WVY93145.1"/>
    </source>
</evidence>
<evidence type="ECO:0000313" key="2">
    <source>
        <dbReference type="Proteomes" id="UP001374535"/>
    </source>
</evidence>
<dbReference type="Proteomes" id="UP001374535">
    <property type="component" value="Chromosome 10"/>
</dbReference>
<sequence length="127" mass="14348">MWLIVFTRTFIYSNNFKVQTRTKSKPEPAHHPSNPVWLQTASRTRLKSRPFNVRPTPSNTEFATIFWLRAKYSCGGSISDSSSSSSSFIDSTEFTRRILLQSGTFTGADVATWRPRGVVAISSRARN</sequence>
<proteinExistence type="predicted"/>
<protein>
    <submittedName>
        <fullName evidence="1">Uncharacterized protein</fullName>
    </submittedName>
</protein>
<dbReference type="EMBL" id="CP144691">
    <property type="protein sequence ID" value="WVY93145.1"/>
    <property type="molecule type" value="Genomic_DNA"/>
</dbReference>
<organism evidence="1 2">
    <name type="scientific">Vigna mungo</name>
    <name type="common">Black gram</name>
    <name type="synonym">Phaseolus mungo</name>
    <dbReference type="NCBI Taxonomy" id="3915"/>
    <lineage>
        <taxon>Eukaryota</taxon>
        <taxon>Viridiplantae</taxon>
        <taxon>Streptophyta</taxon>
        <taxon>Embryophyta</taxon>
        <taxon>Tracheophyta</taxon>
        <taxon>Spermatophyta</taxon>
        <taxon>Magnoliopsida</taxon>
        <taxon>eudicotyledons</taxon>
        <taxon>Gunneridae</taxon>
        <taxon>Pentapetalae</taxon>
        <taxon>rosids</taxon>
        <taxon>fabids</taxon>
        <taxon>Fabales</taxon>
        <taxon>Fabaceae</taxon>
        <taxon>Papilionoideae</taxon>
        <taxon>50 kb inversion clade</taxon>
        <taxon>NPAAA clade</taxon>
        <taxon>indigoferoid/millettioid clade</taxon>
        <taxon>Phaseoleae</taxon>
        <taxon>Vigna</taxon>
    </lineage>
</organism>
<reference evidence="1 2" key="1">
    <citation type="journal article" date="2023" name="Life. Sci Alliance">
        <title>Evolutionary insights into 3D genome organization and epigenetic landscape of Vigna mungo.</title>
        <authorList>
            <person name="Junaid A."/>
            <person name="Singh B."/>
            <person name="Bhatia S."/>
        </authorList>
    </citation>
    <scope>NUCLEOTIDE SEQUENCE [LARGE SCALE GENOMIC DNA]</scope>
    <source>
        <strain evidence="1">Urdbean</strain>
    </source>
</reference>
<accession>A0AAQ3RIM8</accession>